<organism evidence="1 2">
    <name type="scientific">Lentzea guizhouensis</name>
    <dbReference type="NCBI Taxonomy" id="1586287"/>
    <lineage>
        <taxon>Bacteria</taxon>
        <taxon>Bacillati</taxon>
        <taxon>Actinomycetota</taxon>
        <taxon>Actinomycetes</taxon>
        <taxon>Pseudonocardiales</taxon>
        <taxon>Pseudonocardiaceae</taxon>
        <taxon>Lentzea</taxon>
    </lineage>
</organism>
<evidence type="ECO:0000313" key="1">
    <source>
        <dbReference type="EMBL" id="ANZ35295.1"/>
    </source>
</evidence>
<dbReference type="EMBL" id="CP016793">
    <property type="protein sequence ID" value="ANZ35295.1"/>
    <property type="molecule type" value="Genomic_DNA"/>
</dbReference>
<gene>
    <name evidence="1" type="ORF">BBK82_03570</name>
</gene>
<evidence type="ECO:0000313" key="2">
    <source>
        <dbReference type="Proteomes" id="UP000093053"/>
    </source>
</evidence>
<dbReference type="OrthoDB" id="4317388at2"/>
<dbReference type="KEGG" id="led:BBK82_03570"/>
<keyword evidence="2" id="KW-1185">Reference proteome</keyword>
<dbReference type="RefSeq" id="WP_065913711.1">
    <property type="nucleotide sequence ID" value="NZ_CP016793.1"/>
</dbReference>
<dbReference type="STRING" id="1586287.BBK82_03570"/>
<proteinExistence type="predicted"/>
<accession>A0A1B2HC51</accession>
<dbReference type="AlphaFoldDB" id="A0A1B2HC51"/>
<sequence length="79" mass="9023">MSTIHRQERTVHFVEQVVPVDPAWGACWVEVYKAVSALVAEMRATGRLGETQEPADDAIRFRITDDEIVAYYETIKVTR</sequence>
<reference evidence="1 2" key="1">
    <citation type="submission" date="2016-07" db="EMBL/GenBank/DDBJ databases">
        <title>Complete genome sequence of the Lentzea guizhouensis DHS C013.</title>
        <authorList>
            <person name="Cao C."/>
        </authorList>
    </citation>
    <scope>NUCLEOTIDE SEQUENCE [LARGE SCALE GENOMIC DNA]</scope>
    <source>
        <strain evidence="1 2">DHS C013</strain>
    </source>
</reference>
<protein>
    <submittedName>
        <fullName evidence="1">Uncharacterized protein</fullName>
    </submittedName>
</protein>
<dbReference type="Proteomes" id="UP000093053">
    <property type="component" value="Chromosome"/>
</dbReference>
<name>A0A1B2HC51_9PSEU</name>